<dbReference type="HOGENOM" id="CLU_642632_0_0_1"/>
<evidence type="ECO:0000256" key="1">
    <source>
        <dbReference type="SAM" id="MobiDB-lite"/>
    </source>
</evidence>
<dbReference type="GeneID" id="18936028"/>
<keyword evidence="3" id="KW-1185">Reference proteome</keyword>
<feature type="compositionally biased region" description="Pro residues" evidence="1">
    <location>
        <begin position="386"/>
        <end position="397"/>
    </location>
</feature>
<name>F4S0F8_MELLP</name>
<feature type="region of interest" description="Disordered" evidence="1">
    <location>
        <begin position="1"/>
        <end position="37"/>
    </location>
</feature>
<feature type="region of interest" description="Disordered" evidence="1">
    <location>
        <begin position="371"/>
        <end position="398"/>
    </location>
</feature>
<evidence type="ECO:0000313" key="3">
    <source>
        <dbReference type="Proteomes" id="UP000001072"/>
    </source>
</evidence>
<accession>F4S0F8</accession>
<dbReference type="AlphaFoldDB" id="F4S0F8"/>
<dbReference type="InParanoid" id="F4S0F8"/>
<dbReference type="EMBL" id="GL883135">
    <property type="protein sequence ID" value="EGG01757.1"/>
    <property type="molecule type" value="Genomic_DNA"/>
</dbReference>
<gene>
    <name evidence="2" type="ORF">MELLADRAFT_91820</name>
</gene>
<dbReference type="RefSeq" id="XP_007414857.1">
    <property type="nucleotide sequence ID" value="XM_007414795.1"/>
</dbReference>
<proteinExistence type="predicted"/>
<dbReference type="Proteomes" id="UP000001072">
    <property type="component" value="Unassembled WGS sequence"/>
</dbReference>
<dbReference type="KEGG" id="mlr:MELLADRAFT_91820"/>
<reference evidence="3" key="1">
    <citation type="journal article" date="2011" name="Proc. Natl. Acad. Sci. U.S.A.">
        <title>Obligate biotrophy features unraveled by the genomic analysis of rust fungi.</title>
        <authorList>
            <person name="Duplessis S."/>
            <person name="Cuomo C.A."/>
            <person name="Lin Y.-C."/>
            <person name="Aerts A."/>
            <person name="Tisserant E."/>
            <person name="Veneault-Fourrey C."/>
            <person name="Joly D.L."/>
            <person name="Hacquard S."/>
            <person name="Amselem J."/>
            <person name="Cantarel B.L."/>
            <person name="Chiu R."/>
            <person name="Coutinho P.M."/>
            <person name="Feau N."/>
            <person name="Field M."/>
            <person name="Frey P."/>
            <person name="Gelhaye E."/>
            <person name="Goldberg J."/>
            <person name="Grabherr M.G."/>
            <person name="Kodira C.D."/>
            <person name="Kohler A."/>
            <person name="Kuees U."/>
            <person name="Lindquist E.A."/>
            <person name="Lucas S.M."/>
            <person name="Mago R."/>
            <person name="Mauceli E."/>
            <person name="Morin E."/>
            <person name="Murat C."/>
            <person name="Pangilinan J.L."/>
            <person name="Park R."/>
            <person name="Pearson M."/>
            <person name="Quesneville H."/>
            <person name="Rouhier N."/>
            <person name="Sakthikumar S."/>
            <person name="Salamov A.A."/>
            <person name="Schmutz J."/>
            <person name="Selles B."/>
            <person name="Shapiro H."/>
            <person name="Tanguay P."/>
            <person name="Tuskan G.A."/>
            <person name="Henrissat B."/>
            <person name="Van de Peer Y."/>
            <person name="Rouze P."/>
            <person name="Ellis J.G."/>
            <person name="Dodds P.N."/>
            <person name="Schein J.E."/>
            <person name="Zhong S."/>
            <person name="Hamelin R.C."/>
            <person name="Grigoriev I.V."/>
            <person name="Szabo L.J."/>
            <person name="Martin F."/>
        </authorList>
    </citation>
    <scope>NUCLEOTIDE SEQUENCE [LARGE SCALE GENOMIC DNA]</scope>
    <source>
        <strain evidence="3">98AG31 / pathotype 3-4-7</strain>
    </source>
</reference>
<dbReference type="VEuPathDB" id="FungiDB:MELLADRAFT_91820"/>
<evidence type="ECO:0000313" key="2">
    <source>
        <dbReference type="EMBL" id="EGG01757.1"/>
    </source>
</evidence>
<protein>
    <submittedName>
        <fullName evidence="2">Uncharacterized protein</fullName>
    </submittedName>
</protein>
<feature type="compositionally biased region" description="Low complexity" evidence="1">
    <location>
        <begin position="9"/>
        <end position="20"/>
    </location>
</feature>
<sequence length="427" mass="48012">MSPLKEEFPNFGPEFGNFGEHQSPFASRSPGESSLAPASRDGALKIILPESRIQPKLMDSGGHSIQVSSPSNSPKPWYKWLLWSAPVFILLAWSRIQLNSTPRDNITTTQTVSDVTSQLKAVVSKGRVGGHAADLSIKILDSIEDLQEHAAYPSIDSSRAHEVSDVLESQINVPNSTVTAEHLRQLIASVDCVYDSLRRLNGRGLTELRVLMEEFSWFKNFHAVENTDKFIRSMFDHQYKTFTLLANLAEGTGGLIQKTHSENEKLQHDLFSIDCWLRNQLNRPFYLQIFNERDYHGLQPLLDTVILMVEYTRDVRKYLEKMKDTISTRWAISNKPNNGTIIQVPGSDGMSGFYVAGKCLTNDTAMHANKKSDVPWQSDNKRYPARPGPVPRRPPNARPVIQSRLSTTVTVQTVTVQGGLFHQNLIQ</sequence>
<organism evidence="3">
    <name type="scientific">Melampsora larici-populina (strain 98AG31 / pathotype 3-4-7)</name>
    <name type="common">Poplar leaf rust fungus</name>
    <dbReference type="NCBI Taxonomy" id="747676"/>
    <lineage>
        <taxon>Eukaryota</taxon>
        <taxon>Fungi</taxon>
        <taxon>Dikarya</taxon>
        <taxon>Basidiomycota</taxon>
        <taxon>Pucciniomycotina</taxon>
        <taxon>Pucciniomycetes</taxon>
        <taxon>Pucciniales</taxon>
        <taxon>Melampsoraceae</taxon>
        <taxon>Melampsora</taxon>
    </lineage>
</organism>